<feature type="modified residue" description="4-aspartylphosphate" evidence="2">
    <location>
        <position position="54"/>
    </location>
</feature>
<name>A0ABR8CX14_9NOST</name>
<feature type="domain" description="Response regulatory" evidence="3">
    <location>
        <begin position="4"/>
        <end position="121"/>
    </location>
</feature>
<dbReference type="PANTHER" id="PTHR44591">
    <property type="entry name" value="STRESS RESPONSE REGULATOR PROTEIN 1"/>
    <property type="match status" value="1"/>
</dbReference>
<dbReference type="RefSeq" id="WP_190409205.1">
    <property type="nucleotide sequence ID" value="NZ_JACJRF010000055.1"/>
</dbReference>
<proteinExistence type="predicted"/>
<dbReference type="InterPro" id="IPR050595">
    <property type="entry name" value="Bact_response_regulator"/>
</dbReference>
<dbReference type="PANTHER" id="PTHR44591:SF22">
    <property type="entry name" value="CHEY SUBFAMILY"/>
    <property type="match status" value="1"/>
</dbReference>
<dbReference type="PROSITE" id="PS50110">
    <property type="entry name" value="RESPONSE_REGULATORY"/>
    <property type="match status" value="1"/>
</dbReference>
<accession>A0ABR8CX14</accession>
<evidence type="ECO:0000259" key="3">
    <source>
        <dbReference type="PROSITE" id="PS50110"/>
    </source>
</evidence>
<dbReference type="InterPro" id="IPR001789">
    <property type="entry name" value="Sig_transdc_resp-reg_receiver"/>
</dbReference>
<evidence type="ECO:0000313" key="5">
    <source>
        <dbReference type="Proteomes" id="UP000607281"/>
    </source>
</evidence>
<dbReference type="SMART" id="SM00448">
    <property type="entry name" value="REC"/>
    <property type="match status" value="1"/>
</dbReference>
<evidence type="ECO:0000256" key="2">
    <source>
        <dbReference type="PROSITE-ProRule" id="PRU00169"/>
    </source>
</evidence>
<dbReference type="EMBL" id="JACJRF010000055">
    <property type="protein sequence ID" value="MBD2346798.1"/>
    <property type="molecule type" value="Genomic_DNA"/>
</dbReference>
<dbReference type="Proteomes" id="UP000607281">
    <property type="component" value="Unassembled WGS sequence"/>
</dbReference>
<protein>
    <submittedName>
        <fullName evidence="4">Response regulator</fullName>
    </submittedName>
</protein>
<keyword evidence="1 2" id="KW-0597">Phosphoprotein</keyword>
<dbReference type="SUPFAM" id="SSF52172">
    <property type="entry name" value="CheY-like"/>
    <property type="match status" value="1"/>
</dbReference>
<evidence type="ECO:0000256" key="1">
    <source>
        <dbReference type="ARBA" id="ARBA00022553"/>
    </source>
</evidence>
<dbReference type="CDD" id="cd17552">
    <property type="entry name" value="REC_RR468-like"/>
    <property type="match status" value="1"/>
</dbReference>
<sequence>MTKRILVIDDEDSVREIIQISLESVAGWDTLTASSGSEGIAIAESEHFDAILLDVMMPYMDGPTTFKKLQASVATCKIPTIMVTAKAQTSEQKQLIDLGVAGVITKPCLPSDLVSSICQILNWDQPTQE</sequence>
<reference evidence="4 5" key="1">
    <citation type="journal article" date="2020" name="ISME J.">
        <title>Comparative genomics reveals insights into cyanobacterial evolution and habitat adaptation.</title>
        <authorList>
            <person name="Chen M.Y."/>
            <person name="Teng W.K."/>
            <person name="Zhao L."/>
            <person name="Hu C.X."/>
            <person name="Zhou Y.K."/>
            <person name="Han B.P."/>
            <person name="Song L.R."/>
            <person name="Shu W.S."/>
        </authorList>
    </citation>
    <scope>NUCLEOTIDE SEQUENCE [LARGE SCALE GENOMIC DNA]</scope>
    <source>
        <strain evidence="4 5">FACHB-260</strain>
    </source>
</reference>
<dbReference type="Gene3D" id="3.40.50.2300">
    <property type="match status" value="1"/>
</dbReference>
<comment type="caution">
    <text evidence="4">The sequence shown here is derived from an EMBL/GenBank/DDBJ whole genome shotgun (WGS) entry which is preliminary data.</text>
</comment>
<dbReference type="Pfam" id="PF00072">
    <property type="entry name" value="Response_reg"/>
    <property type="match status" value="1"/>
</dbReference>
<gene>
    <name evidence="4" type="ORF">H6G18_22015</name>
</gene>
<dbReference type="InterPro" id="IPR011006">
    <property type="entry name" value="CheY-like_superfamily"/>
</dbReference>
<organism evidence="4 5">
    <name type="scientific">Anabaena subtropica FACHB-260</name>
    <dbReference type="NCBI Taxonomy" id="2692884"/>
    <lineage>
        <taxon>Bacteria</taxon>
        <taxon>Bacillati</taxon>
        <taxon>Cyanobacteriota</taxon>
        <taxon>Cyanophyceae</taxon>
        <taxon>Nostocales</taxon>
        <taxon>Nostocaceae</taxon>
        <taxon>Anabaena</taxon>
    </lineage>
</organism>
<evidence type="ECO:0000313" key="4">
    <source>
        <dbReference type="EMBL" id="MBD2346798.1"/>
    </source>
</evidence>
<keyword evidence="5" id="KW-1185">Reference proteome</keyword>